<name>A0A090TBR2_9VIBR</name>
<sequence>MRPDTVTPEYMPTVYDLYNEGLSFDKHYSSGNATRMGTFGLFYGLPGPYWHPMLANQRPTLLMDRLQELNYEIGVFTSAHIESPEFNRTIFANIPNLRIRGKSKGNAAERDIELVDDWMTWYDVNKSKPTFSFLFFDAPHGFIFPADYEPKFEPMSGPNNPFVRSNDSDPEPIFNRYRTSTHFVDSKIKEVIAKLKAEGTYNDTLIVITGDHGEELNDNGQNFWGHNGNFTEAQIKVPFIMIGAGVDKEANQWPQSKMTTHYDFVPTVMKNYLGVTNDIEDYSVGEDLYGEFVDRPYTIVADYGDYAVVSEDKIFSLKGNGLYEVKDGTNRLLPQQEIDHERMHYAIELLTRYTE</sequence>
<proteinExistence type="predicted"/>
<feature type="domain" description="Sulfatase N-terminal" evidence="1">
    <location>
        <begin position="8"/>
        <end position="270"/>
    </location>
</feature>
<organism evidence="2 3">
    <name type="scientific">Vibrio maritimus</name>
    <dbReference type="NCBI Taxonomy" id="990268"/>
    <lineage>
        <taxon>Bacteria</taxon>
        <taxon>Pseudomonadati</taxon>
        <taxon>Pseudomonadota</taxon>
        <taxon>Gammaproteobacteria</taxon>
        <taxon>Vibrionales</taxon>
        <taxon>Vibrionaceae</taxon>
        <taxon>Vibrio</taxon>
    </lineage>
</organism>
<dbReference type="OrthoDB" id="9803751at2"/>
<evidence type="ECO:0000313" key="2">
    <source>
        <dbReference type="EMBL" id="GAL36728.1"/>
    </source>
</evidence>
<dbReference type="SUPFAM" id="SSF53649">
    <property type="entry name" value="Alkaline phosphatase-like"/>
    <property type="match status" value="1"/>
</dbReference>
<protein>
    <submittedName>
        <fullName evidence="2">Choline-sulfatase</fullName>
        <ecNumber evidence="2">3.1.6.6</ecNumber>
    </submittedName>
</protein>
<dbReference type="PANTHER" id="PTHR43751:SF3">
    <property type="entry name" value="SULFATASE N-TERMINAL DOMAIN-CONTAINING PROTEIN"/>
    <property type="match status" value="1"/>
</dbReference>
<dbReference type="InterPro" id="IPR017850">
    <property type="entry name" value="Alkaline_phosphatase_core_sf"/>
</dbReference>
<dbReference type="Proteomes" id="UP000029224">
    <property type="component" value="Unassembled WGS sequence"/>
</dbReference>
<dbReference type="PANTHER" id="PTHR43751">
    <property type="entry name" value="SULFATASE"/>
    <property type="match status" value="1"/>
</dbReference>
<reference evidence="2 3" key="2">
    <citation type="submission" date="2014-09" db="EMBL/GenBank/DDBJ databases">
        <authorList>
            <consortium name="NBRP consortium"/>
            <person name="Sawabe T."/>
            <person name="Meirelles P."/>
            <person name="Nakanishi M."/>
            <person name="Sayaka M."/>
            <person name="Hattori M."/>
            <person name="Ohkuma M."/>
        </authorList>
    </citation>
    <scope>NUCLEOTIDE SEQUENCE [LARGE SCALE GENOMIC DNA]</scope>
    <source>
        <strain evidence="2 3">JCM 19240</strain>
    </source>
</reference>
<keyword evidence="2" id="KW-0378">Hydrolase</keyword>
<keyword evidence="3" id="KW-1185">Reference proteome</keyword>
<dbReference type="AlphaFoldDB" id="A0A090TBR2"/>
<evidence type="ECO:0000313" key="3">
    <source>
        <dbReference type="Proteomes" id="UP000029224"/>
    </source>
</evidence>
<comment type="caution">
    <text evidence="2">The sequence shown here is derived from an EMBL/GenBank/DDBJ whole genome shotgun (WGS) entry which is preliminary data.</text>
</comment>
<dbReference type="Gene3D" id="3.40.720.10">
    <property type="entry name" value="Alkaline Phosphatase, subunit A"/>
    <property type="match status" value="1"/>
</dbReference>
<dbReference type="InterPro" id="IPR052701">
    <property type="entry name" value="GAG_Ulvan_Degrading_Sulfatases"/>
</dbReference>
<accession>A0A090TBR2</accession>
<dbReference type="GO" id="GO:0047753">
    <property type="term" value="F:choline-sulfatase activity"/>
    <property type="evidence" value="ECO:0007669"/>
    <property type="project" value="UniProtKB-EC"/>
</dbReference>
<dbReference type="Pfam" id="PF00884">
    <property type="entry name" value="Sulfatase"/>
    <property type="match status" value="1"/>
</dbReference>
<dbReference type="EC" id="3.1.6.6" evidence="2"/>
<dbReference type="EMBL" id="BBMT01000012">
    <property type="protein sequence ID" value="GAL36728.1"/>
    <property type="molecule type" value="Genomic_DNA"/>
</dbReference>
<reference evidence="2 3" key="1">
    <citation type="submission" date="2014-09" db="EMBL/GenBank/DDBJ databases">
        <title>Vibrio maritimus JCM 19240. (C210) whole genome shotgun sequence.</title>
        <authorList>
            <person name="Sawabe T."/>
            <person name="Meirelles P."/>
            <person name="Nakanishi M."/>
            <person name="Sayaka M."/>
            <person name="Hattori M."/>
            <person name="Ohkuma M."/>
        </authorList>
    </citation>
    <scope>NUCLEOTIDE SEQUENCE [LARGE SCALE GENOMIC DNA]</scope>
    <source>
        <strain evidence="2 3">JCM 19240</strain>
    </source>
</reference>
<evidence type="ECO:0000259" key="1">
    <source>
        <dbReference type="Pfam" id="PF00884"/>
    </source>
</evidence>
<dbReference type="CDD" id="cd16148">
    <property type="entry name" value="sulfatase_like"/>
    <property type="match status" value="1"/>
</dbReference>
<dbReference type="InterPro" id="IPR000917">
    <property type="entry name" value="Sulfatase_N"/>
</dbReference>
<gene>
    <name evidence="2" type="ORF">JCM19240_2797</name>
</gene>